<proteinExistence type="predicted"/>
<reference evidence="2 3" key="1">
    <citation type="journal article" date="2019" name="Sci. Rep.">
        <title>A high-quality genome of Eragrostis curvula grass provides insights into Poaceae evolution and supports new strategies to enhance forage quality.</title>
        <authorList>
            <person name="Carballo J."/>
            <person name="Santos B.A.C.M."/>
            <person name="Zappacosta D."/>
            <person name="Garbus I."/>
            <person name="Selva J.P."/>
            <person name="Gallo C.A."/>
            <person name="Diaz A."/>
            <person name="Albertini E."/>
            <person name="Caccamo M."/>
            <person name="Echenique V."/>
        </authorList>
    </citation>
    <scope>NUCLEOTIDE SEQUENCE [LARGE SCALE GENOMIC DNA]</scope>
    <source>
        <strain evidence="3">cv. Victoria</strain>
        <tissue evidence="2">Leaf</tissue>
    </source>
</reference>
<feature type="region of interest" description="Disordered" evidence="1">
    <location>
        <begin position="1"/>
        <end position="36"/>
    </location>
</feature>
<evidence type="ECO:0000313" key="2">
    <source>
        <dbReference type="EMBL" id="TVU25967.1"/>
    </source>
</evidence>
<dbReference type="AlphaFoldDB" id="A0A5J9US52"/>
<feature type="non-terminal residue" evidence="2">
    <location>
        <position position="1"/>
    </location>
</feature>
<comment type="caution">
    <text evidence="2">The sequence shown here is derived from an EMBL/GenBank/DDBJ whole genome shotgun (WGS) entry which is preliminary data.</text>
</comment>
<keyword evidence="3" id="KW-1185">Reference proteome</keyword>
<gene>
    <name evidence="2" type="ORF">EJB05_28490</name>
</gene>
<evidence type="ECO:0000313" key="3">
    <source>
        <dbReference type="Proteomes" id="UP000324897"/>
    </source>
</evidence>
<dbReference type="Proteomes" id="UP000324897">
    <property type="component" value="Chromosome 2"/>
</dbReference>
<evidence type="ECO:0000256" key="1">
    <source>
        <dbReference type="SAM" id="MobiDB-lite"/>
    </source>
</evidence>
<accession>A0A5J9US52</accession>
<feature type="compositionally biased region" description="Basic residues" evidence="1">
    <location>
        <begin position="1"/>
        <end position="10"/>
    </location>
</feature>
<organism evidence="2 3">
    <name type="scientific">Eragrostis curvula</name>
    <name type="common">weeping love grass</name>
    <dbReference type="NCBI Taxonomy" id="38414"/>
    <lineage>
        <taxon>Eukaryota</taxon>
        <taxon>Viridiplantae</taxon>
        <taxon>Streptophyta</taxon>
        <taxon>Embryophyta</taxon>
        <taxon>Tracheophyta</taxon>
        <taxon>Spermatophyta</taxon>
        <taxon>Magnoliopsida</taxon>
        <taxon>Liliopsida</taxon>
        <taxon>Poales</taxon>
        <taxon>Poaceae</taxon>
        <taxon>PACMAD clade</taxon>
        <taxon>Chloridoideae</taxon>
        <taxon>Eragrostideae</taxon>
        <taxon>Eragrostidinae</taxon>
        <taxon>Eragrostis</taxon>
    </lineage>
</organism>
<sequence>MALGLKRHLQLRHDEGGHQGTPVEQAPEGQKPDIRHGTSSWELVTGEMLQLRPTLTTGFQK</sequence>
<protein>
    <submittedName>
        <fullName evidence="2">Uncharacterized protein</fullName>
    </submittedName>
</protein>
<name>A0A5J9US52_9POAL</name>
<dbReference type="EMBL" id="RWGY01000013">
    <property type="protein sequence ID" value="TVU25967.1"/>
    <property type="molecule type" value="Genomic_DNA"/>
</dbReference>
<dbReference type="Gramene" id="TVU25967">
    <property type="protein sequence ID" value="TVU25967"/>
    <property type="gene ID" value="EJB05_28490"/>
</dbReference>